<protein>
    <submittedName>
        <fullName evidence="2">Ran-specific GTPase-activating protein 30</fullName>
    </submittedName>
</protein>
<feature type="region of interest" description="Disordered" evidence="1">
    <location>
        <begin position="324"/>
        <end position="378"/>
    </location>
</feature>
<evidence type="ECO:0000313" key="3">
    <source>
        <dbReference type="Proteomes" id="UP000189274"/>
    </source>
</evidence>
<gene>
    <name evidence="2" type="ORF">BOH78_3212</name>
</gene>
<dbReference type="PANTHER" id="PTHR31010">
    <property type="entry name" value="RAN-SPECIFIC GTPASE-ACTIVATING PROTEIN 30-RELATED"/>
    <property type="match status" value="1"/>
</dbReference>
<dbReference type="Pfam" id="PF05508">
    <property type="entry name" value="Ran-binding"/>
    <property type="match status" value="1"/>
</dbReference>
<dbReference type="GO" id="GO:0005737">
    <property type="term" value="C:cytoplasm"/>
    <property type="evidence" value="ECO:0007669"/>
    <property type="project" value="TreeGrafter"/>
</dbReference>
<reference evidence="3" key="1">
    <citation type="journal article" date="2017" name="Genome Announc.">
        <title>Genome sequences of Cyberlindnera fabianii 65, Pichia kudriavzevii 129, and Saccharomyces cerevisiae 131 isolated from fermented masau fruits in Zimbabwe.</title>
        <authorList>
            <person name="van Rijswijck I.M.H."/>
            <person name="Derks M.F.L."/>
            <person name="Abee T."/>
            <person name="de Ridder D."/>
            <person name="Smid E.J."/>
        </authorList>
    </citation>
    <scope>NUCLEOTIDE SEQUENCE [LARGE SCALE GENOMIC DNA]</scope>
    <source>
        <strain evidence="3">129</strain>
    </source>
</reference>
<evidence type="ECO:0000256" key="1">
    <source>
        <dbReference type="SAM" id="MobiDB-lite"/>
    </source>
</evidence>
<comment type="caution">
    <text evidence="2">The sequence shown here is derived from an EMBL/GenBank/DDBJ whole genome shotgun (WGS) entry which is preliminary data.</text>
</comment>
<organism evidence="2 3">
    <name type="scientific">Pichia kudriavzevii</name>
    <name type="common">Yeast</name>
    <name type="synonym">Issatchenkia orientalis</name>
    <dbReference type="NCBI Taxonomy" id="4909"/>
    <lineage>
        <taxon>Eukaryota</taxon>
        <taxon>Fungi</taxon>
        <taxon>Dikarya</taxon>
        <taxon>Ascomycota</taxon>
        <taxon>Saccharomycotina</taxon>
        <taxon>Pichiomycetes</taxon>
        <taxon>Pichiales</taxon>
        <taxon>Pichiaceae</taxon>
        <taxon>Pichia</taxon>
    </lineage>
</organism>
<dbReference type="GO" id="GO:0030695">
    <property type="term" value="F:GTPase regulator activity"/>
    <property type="evidence" value="ECO:0007669"/>
    <property type="project" value="TreeGrafter"/>
</dbReference>
<dbReference type="VEuPathDB" id="FungiDB:C5L36_0B01500"/>
<feature type="compositionally biased region" description="Acidic residues" evidence="1">
    <location>
        <begin position="356"/>
        <end position="372"/>
    </location>
</feature>
<dbReference type="GO" id="GO:0005634">
    <property type="term" value="C:nucleus"/>
    <property type="evidence" value="ECO:0007669"/>
    <property type="project" value="TreeGrafter"/>
</dbReference>
<evidence type="ECO:0000313" key="2">
    <source>
        <dbReference type="EMBL" id="ONH73295.1"/>
    </source>
</evidence>
<name>A0A1V2LKF0_PICKU</name>
<sequence>MHKSLTVLPHTGQLSYPISTANKANLVMDQLLSKAGSTLVTFAVRSSVQVASSYVIKSVGTLMDKVPHNERKKLDRKREMLQNKIETVTYSIGVIQLMAARGNSNLDSVLRLADYLKEDIDEFTKDITRFTSGNPNKQLSSETIKLIEKMIDELVEKIDKIVPVLNLVLTTYGASSVSNFQDYVSPGRLLNATVLVNKSNDELKGMAEGKRSPVGPQFSLTFYNIYYNPNTESHITWREKYARCKFQIFRKHHPEMEYYYELEVEEDFDDERYHDTEESPGSITYDIRQIAKLFFSASGRLLKLEDKSTPVLVFKMRDDLIESQEREDVVSAEESQSETGVEWIAFGDYETPDNTSSDEDEDGEEEDDDENDAGGNNQIKVVESKAIETTKPHKNTGSGSPLALLEYLIRLCTLQANDQTPLLEVKDERLRLYLSDENYMQNVSNKLTTLNKKMEELKI</sequence>
<dbReference type="EMBL" id="MQVM01000015">
    <property type="protein sequence ID" value="ONH73295.1"/>
    <property type="molecule type" value="Genomic_DNA"/>
</dbReference>
<proteinExistence type="predicted"/>
<accession>A0A1V2LKF0</accession>
<dbReference type="InterPro" id="IPR008812">
    <property type="entry name" value="Ran_GTP-bd-rel"/>
</dbReference>
<dbReference type="AlphaFoldDB" id="A0A1V2LKF0"/>
<dbReference type="PANTHER" id="PTHR31010:SF2">
    <property type="entry name" value="RAN-SPECIFIC GTPASE-ACTIVATING PROTEIN 30"/>
    <property type="match status" value="1"/>
</dbReference>
<dbReference type="Proteomes" id="UP000189274">
    <property type="component" value="Unassembled WGS sequence"/>
</dbReference>